<dbReference type="AlphaFoldDB" id="A0A6G9ZDG2"/>
<sequence>MSDKFTITAMEHRPAGAANAGVAEMLNARRDTEIQSLTKDLYTIRPIGRWSEIRHGETLIWAFLDHRAARTYRDQLAAGSLSPSDIFRDGPRSPDLFTLYPELEKRTRDTGATSRSTALRMLSQRTTEYLASLGDPDQNSILLRQWVIDEHARAIERGAPLAARLTAILRCLDSAPAQPIAIIADLFHAILSDARQ</sequence>
<proteinExistence type="predicted"/>
<organism evidence="1 2">
    <name type="scientific">Nocardia terpenica</name>
    <dbReference type="NCBI Taxonomy" id="455432"/>
    <lineage>
        <taxon>Bacteria</taxon>
        <taxon>Bacillati</taxon>
        <taxon>Actinomycetota</taxon>
        <taxon>Actinomycetes</taxon>
        <taxon>Mycobacteriales</taxon>
        <taxon>Nocardiaceae</taxon>
        <taxon>Nocardia</taxon>
    </lineage>
</organism>
<dbReference type="Proteomes" id="UP000500953">
    <property type="component" value="Chromosome"/>
</dbReference>
<reference evidence="1 2" key="1">
    <citation type="journal article" date="2019" name="ACS Chem. Biol.">
        <title>Identification and Mobilization of a Cryptic Antibiotic Biosynthesis Gene Locus from a Human-Pathogenic Nocardia Isolate.</title>
        <authorList>
            <person name="Herisse M."/>
            <person name="Ishida K."/>
            <person name="Porter J.L."/>
            <person name="Howden B."/>
            <person name="Hertweck C."/>
            <person name="Stinear T.P."/>
            <person name="Pidot S.J."/>
        </authorList>
    </citation>
    <scope>NUCLEOTIDE SEQUENCE [LARGE SCALE GENOMIC DNA]</scope>
    <source>
        <strain evidence="1 2">AUSMDU00012715</strain>
    </source>
</reference>
<protein>
    <submittedName>
        <fullName evidence="1">Uncharacterized protein</fullName>
    </submittedName>
</protein>
<dbReference type="RefSeq" id="WP_167490977.1">
    <property type="nucleotide sequence ID" value="NZ_CP046173.1"/>
</dbReference>
<dbReference type="EMBL" id="CP046173">
    <property type="protein sequence ID" value="QIS23659.1"/>
    <property type="molecule type" value="Genomic_DNA"/>
</dbReference>
<evidence type="ECO:0000313" key="1">
    <source>
        <dbReference type="EMBL" id="QIS23659.1"/>
    </source>
</evidence>
<accession>A0A6G9ZDG2</accession>
<evidence type="ECO:0000313" key="2">
    <source>
        <dbReference type="Proteomes" id="UP000500953"/>
    </source>
</evidence>
<name>A0A6G9ZDG2_9NOCA</name>
<gene>
    <name evidence="1" type="ORF">F6W96_40705</name>
</gene>